<proteinExistence type="predicted"/>
<keyword evidence="7" id="KW-1185">Reference proteome</keyword>
<dbReference type="Pfam" id="PF13379">
    <property type="entry name" value="NMT1_2"/>
    <property type="match status" value="1"/>
</dbReference>
<dbReference type="Gene3D" id="3.40.190.10">
    <property type="entry name" value="Periplasmic binding protein-like II"/>
    <property type="match status" value="2"/>
</dbReference>
<name>A0A8G2FLP7_ACIRU</name>
<comment type="subcellular location">
    <subcellularLocation>
        <location evidence="1">Endomembrane system</location>
    </subcellularLocation>
</comment>
<dbReference type="GO" id="GO:0005524">
    <property type="term" value="F:ATP binding"/>
    <property type="evidence" value="ECO:0007669"/>
    <property type="project" value="UniProtKB-KW"/>
</dbReference>
<dbReference type="AlphaFoldDB" id="A0A8G2FLP7"/>
<keyword evidence="6" id="KW-0067">ATP-binding</keyword>
<evidence type="ECO:0000256" key="1">
    <source>
        <dbReference type="ARBA" id="ARBA00004308"/>
    </source>
</evidence>
<keyword evidence="5" id="KW-0472">Membrane</keyword>
<comment type="caution">
    <text evidence="6">The sequence shown here is derived from an EMBL/GenBank/DDBJ whole genome shotgun (WGS) entry which is preliminary data.</text>
</comment>
<dbReference type="Proteomes" id="UP000186308">
    <property type="component" value="Unassembled WGS sequence"/>
</dbReference>
<dbReference type="SUPFAM" id="SSF53850">
    <property type="entry name" value="Periplasmic binding protein-like II"/>
    <property type="match status" value="1"/>
</dbReference>
<evidence type="ECO:0000256" key="2">
    <source>
        <dbReference type="ARBA" id="ARBA00022448"/>
    </source>
</evidence>
<dbReference type="InterPro" id="IPR044527">
    <property type="entry name" value="NrtA/CpmA_ABC-bd_dom"/>
</dbReference>
<dbReference type="OrthoDB" id="570524at2"/>
<evidence type="ECO:0000313" key="6">
    <source>
        <dbReference type="EMBL" id="SIR42231.1"/>
    </source>
</evidence>
<protein>
    <submittedName>
        <fullName evidence="6">NitT/TauT family transport system ATP-binding protein/nitrate/nitrite transport system substrate-binding protein</fullName>
    </submittedName>
</protein>
<dbReference type="EMBL" id="FTNE01000031">
    <property type="protein sequence ID" value="SIR42231.1"/>
    <property type="molecule type" value="Genomic_DNA"/>
</dbReference>
<keyword evidence="4" id="KW-0997">Cell inner membrane</keyword>
<accession>A0A8G2FLP7</accession>
<keyword evidence="2" id="KW-0813">Transport</keyword>
<keyword evidence="3" id="KW-1003">Cell membrane</keyword>
<gene>
    <name evidence="6" type="ORF">SAMN05421828_1316</name>
</gene>
<evidence type="ECO:0000256" key="5">
    <source>
        <dbReference type="ARBA" id="ARBA00023136"/>
    </source>
</evidence>
<dbReference type="RefSeq" id="WP_076454721.1">
    <property type="nucleotide sequence ID" value="NZ_FTNE01000031.1"/>
</dbReference>
<keyword evidence="6" id="KW-0547">Nucleotide-binding</keyword>
<dbReference type="PANTHER" id="PTHR30024">
    <property type="entry name" value="ALIPHATIC SULFONATES-BINDING PROTEIN-RELATED"/>
    <property type="match status" value="1"/>
</dbReference>
<reference evidence="6 7" key="1">
    <citation type="submission" date="2017-01" db="EMBL/GenBank/DDBJ databases">
        <authorList>
            <person name="Varghese N."/>
            <person name="Submissions S."/>
        </authorList>
    </citation>
    <scope>NUCLEOTIDE SEQUENCE [LARGE SCALE GENOMIC DNA]</scope>
    <source>
        <strain evidence="6 7">ATCC 35905</strain>
    </source>
</reference>
<organism evidence="6 7">
    <name type="scientific">Acidiphilium rubrum</name>
    <dbReference type="NCBI Taxonomy" id="526"/>
    <lineage>
        <taxon>Bacteria</taxon>
        <taxon>Pseudomonadati</taxon>
        <taxon>Pseudomonadota</taxon>
        <taxon>Alphaproteobacteria</taxon>
        <taxon>Acetobacterales</taxon>
        <taxon>Acidocellaceae</taxon>
        <taxon>Acidiphilium</taxon>
    </lineage>
</organism>
<evidence type="ECO:0000256" key="3">
    <source>
        <dbReference type="ARBA" id="ARBA00022475"/>
    </source>
</evidence>
<evidence type="ECO:0000256" key="4">
    <source>
        <dbReference type="ARBA" id="ARBA00022519"/>
    </source>
</evidence>
<dbReference type="PANTHER" id="PTHR30024:SF43">
    <property type="entry name" value="BLL4572 PROTEIN"/>
    <property type="match status" value="1"/>
</dbReference>
<sequence>MSGQRLSIGILRLLDSAPVLIARERGFFAAAGLDATVLIEPSWANIADKLAYGMLDAAVILGPLAMAMSLGLRGRATGLRLAATLSRNGNAIVLANRFAAQPDLASGIGGARFAVVHAYSNHDLLLRDWLAARGVAPGAATIVTLPPADMQTALARGSIAGFCAGAPWGALAARAGVGSLVATSAAIAPGHPEKLVVIREEIAAANPMLAAALRDALGAATDLCHLPEYRAGLAASLASPANLDLPAELLAESLSGEDGNPLFMRGVELRPARADLQWTIARMQRAGHLAGTDPAAAERSLLRQ</sequence>
<evidence type="ECO:0000313" key="7">
    <source>
        <dbReference type="Proteomes" id="UP000186308"/>
    </source>
</evidence>
<dbReference type="CDD" id="cd13553">
    <property type="entry name" value="PBP2_NrtA_CpmA_like"/>
    <property type="match status" value="1"/>
</dbReference>
<dbReference type="GO" id="GO:0012505">
    <property type="term" value="C:endomembrane system"/>
    <property type="evidence" value="ECO:0007669"/>
    <property type="project" value="UniProtKB-SubCell"/>
</dbReference>